<protein>
    <submittedName>
        <fullName evidence="2">Uncharacterized protein</fullName>
    </submittedName>
</protein>
<feature type="transmembrane region" description="Helical" evidence="1">
    <location>
        <begin position="211"/>
        <end position="239"/>
    </location>
</feature>
<gene>
    <name evidence="2" type="ORF">LITE_LOCUS43266</name>
</gene>
<dbReference type="Proteomes" id="UP001154282">
    <property type="component" value="Unassembled WGS sequence"/>
</dbReference>
<feature type="transmembrane region" description="Helical" evidence="1">
    <location>
        <begin position="251"/>
        <end position="276"/>
    </location>
</feature>
<name>A0AAV0QIM4_9ROSI</name>
<keyword evidence="1" id="KW-1133">Transmembrane helix</keyword>
<keyword evidence="1" id="KW-0812">Transmembrane</keyword>
<proteinExistence type="predicted"/>
<evidence type="ECO:0000313" key="3">
    <source>
        <dbReference type="Proteomes" id="UP001154282"/>
    </source>
</evidence>
<keyword evidence="3" id="KW-1185">Reference proteome</keyword>
<sequence length="373" mass="40713">MVDNPPPPFLEFLVDLVTLFSIFAILLLSLVSLLLILHLYLKSSTAAASSPSRRHLRSFNSLWAVRSLLVLFVALWAFTELLVIPSFRRRYLAPFLPKSLTIPQQICLCRLHVTLSLGLFQPGFLVALLYLVKISVKKSTPRGSRAILSIAATCLPVLLLQLVFIFGASSGLFRLPPFFNRSYLLPRTVLSPNNKIPIAAAAHGNDAVLCLYPLMSCVVFGSFVVWYLAAFSISCFKALTLVINKGLRLRLYGLTLVVMITLPLQLVCLGFSVLWTPRDEPYAVLSLFIFLAAFVMAAAGEGILVIRPIADSLAADQEIQLGSGRAIQLGSSQAAVVVLPTVATEEEEEKAMVVVGPATEETTADRSSHSVQV</sequence>
<evidence type="ECO:0000313" key="2">
    <source>
        <dbReference type="EMBL" id="CAI0544701.1"/>
    </source>
</evidence>
<feature type="transmembrane region" description="Helical" evidence="1">
    <location>
        <begin position="146"/>
        <end position="168"/>
    </location>
</feature>
<dbReference type="PANTHER" id="PTHR34116">
    <property type="entry name" value="PLASMINOGEN ACTIVATOR INHIBITOR"/>
    <property type="match status" value="1"/>
</dbReference>
<reference evidence="2" key="1">
    <citation type="submission" date="2022-08" db="EMBL/GenBank/DDBJ databases">
        <authorList>
            <person name="Gutierrez-Valencia J."/>
        </authorList>
    </citation>
    <scope>NUCLEOTIDE SEQUENCE</scope>
</reference>
<feature type="transmembrane region" description="Helical" evidence="1">
    <location>
        <begin position="62"/>
        <end position="84"/>
    </location>
</feature>
<dbReference type="EMBL" id="CAMGYJ010000009">
    <property type="protein sequence ID" value="CAI0544701.1"/>
    <property type="molecule type" value="Genomic_DNA"/>
</dbReference>
<feature type="transmembrane region" description="Helical" evidence="1">
    <location>
        <begin position="20"/>
        <end position="41"/>
    </location>
</feature>
<organism evidence="2 3">
    <name type="scientific">Linum tenue</name>
    <dbReference type="NCBI Taxonomy" id="586396"/>
    <lineage>
        <taxon>Eukaryota</taxon>
        <taxon>Viridiplantae</taxon>
        <taxon>Streptophyta</taxon>
        <taxon>Embryophyta</taxon>
        <taxon>Tracheophyta</taxon>
        <taxon>Spermatophyta</taxon>
        <taxon>Magnoliopsida</taxon>
        <taxon>eudicotyledons</taxon>
        <taxon>Gunneridae</taxon>
        <taxon>Pentapetalae</taxon>
        <taxon>rosids</taxon>
        <taxon>fabids</taxon>
        <taxon>Malpighiales</taxon>
        <taxon>Linaceae</taxon>
        <taxon>Linum</taxon>
    </lineage>
</organism>
<evidence type="ECO:0000256" key="1">
    <source>
        <dbReference type="SAM" id="Phobius"/>
    </source>
</evidence>
<feature type="transmembrane region" description="Helical" evidence="1">
    <location>
        <begin position="113"/>
        <end position="134"/>
    </location>
</feature>
<keyword evidence="1" id="KW-0472">Membrane</keyword>
<accession>A0AAV0QIM4</accession>
<dbReference type="PANTHER" id="PTHR34116:SF9">
    <property type="entry name" value="OS08G0346600 PROTEIN"/>
    <property type="match status" value="1"/>
</dbReference>
<feature type="transmembrane region" description="Helical" evidence="1">
    <location>
        <begin position="282"/>
        <end position="306"/>
    </location>
</feature>
<comment type="caution">
    <text evidence="2">The sequence shown here is derived from an EMBL/GenBank/DDBJ whole genome shotgun (WGS) entry which is preliminary data.</text>
</comment>
<dbReference type="AlphaFoldDB" id="A0AAV0QIM4"/>